<keyword evidence="1" id="KW-0812">Transmembrane</keyword>
<keyword evidence="1" id="KW-0472">Membrane</keyword>
<dbReference type="Gene3D" id="3.30.565.10">
    <property type="entry name" value="Histidine kinase-like ATPase, C-terminal domain"/>
    <property type="match status" value="1"/>
</dbReference>
<keyword evidence="4" id="KW-1185">Reference proteome</keyword>
<dbReference type="InterPro" id="IPR036890">
    <property type="entry name" value="HATPase_C_sf"/>
</dbReference>
<evidence type="ECO:0000259" key="2">
    <source>
        <dbReference type="Pfam" id="PF06580"/>
    </source>
</evidence>
<feature type="domain" description="Signal transduction histidine kinase internal region" evidence="2">
    <location>
        <begin position="163"/>
        <end position="239"/>
    </location>
</feature>
<dbReference type="Proteomes" id="UP000272117">
    <property type="component" value="Unassembled WGS sequence"/>
</dbReference>
<dbReference type="PANTHER" id="PTHR34220">
    <property type="entry name" value="SENSOR HISTIDINE KINASE YPDA"/>
    <property type="match status" value="1"/>
</dbReference>
<dbReference type="OrthoDB" id="9792992at2"/>
<dbReference type="PANTHER" id="PTHR34220:SF7">
    <property type="entry name" value="SENSOR HISTIDINE KINASE YPDA"/>
    <property type="match status" value="1"/>
</dbReference>
<evidence type="ECO:0000313" key="3">
    <source>
        <dbReference type="EMBL" id="RNI30487.1"/>
    </source>
</evidence>
<dbReference type="Pfam" id="PF06580">
    <property type="entry name" value="His_kinase"/>
    <property type="match status" value="1"/>
</dbReference>
<dbReference type="InterPro" id="IPR010559">
    <property type="entry name" value="Sig_transdc_His_kin_internal"/>
</dbReference>
<organism evidence="3 4">
    <name type="scientific">Rufibacter latericius</name>
    <dbReference type="NCBI Taxonomy" id="2487040"/>
    <lineage>
        <taxon>Bacteria</taxon>
        <taxon>Pseudomonadati</taxon>
        <taxon>Bacteroidota</taxon>
        <taxon>Cytophagia</taxon>
        <taxon>Cytophagales</taxon>
        <taxon>Hymenobacteraceae</taxon>
        <taxon>Rufibacter</taxon>
    </lineage>
</organism>
<keyword evidence="1" id="KW-1133">Transmembrane helix</keyword>
<dbReference type="EMBL" id="RJJD01000002">
    <property type="protein sequence ID" value="RNI30487.1"/>
    <property type="molecule type" value="Genomic_DNA"/>
</dbReference>
<evidence type="ECO:0000313" key="4">
    <source>
        <dbReference type="Proteomes" id="UP000272117"/>
    </source>
</evidence>
<feature type="transmembrane region" description="Helical" evidence="1">
    <location>
        <begin position="46"/>
        <end position="64"/>
    </location>
</feature>
<reference evidence="3 4" key="1">
    <citation type="submission" date="2018-11" db="EMBL/GenBank/DDBJ databases">
        <title>Rufibacter latericius sp. nov., isolated from water in Baiyang Lake.</title>
        <authorList>
            <person name="Yang Y."/>
        </authorList>
    </citation>
    <scope>NUCLEOTIDE SEQUENCE [LARGE SCALE GENOMIC DNA]</scope>
    <source>
        <strain evidence="3 4">R-22-1c-1</strain>
    </source>
</reference>
<accession>A0A3M9MZD3</accession>
<proteinExistence type="predicted"/>
<protein>
    <submittedName>
        <fullName evidence="3">Histidine kinase</fullName>
    </submittedName>
</protein>
<dbReference type="AlphaFoldDB" id="A0A3M9MZD3"/>
<dbReference type="GO" id="GO:0000155">
    <property type="term" value="F:phosphorelay sensor kinase activity"/>
    <property type="evidence" value="ECO:0007669"/>
    <property type="project" value="InterPro"/>
</dbReference>
<sequence length="345" mass="39199">MKKHIPLLLHVLLWLALLGFSLWTHFRIDRLNLPLSWIAMDVGQTFAFHLALFYFNWFVLLRILAKGNVLGYALAVLVTLAVFSGVRSPIEIFQIKQEATISTKLAEQVAKHPSMLEYETQLIQLGVMGLMNIFLSSSLKVTGEYLRNERRRKELELQHTSTELELLKAQVNPHFLFNTLNNIYSLAYQNSGHTADAILKLSLLLRYQLYETNTPVVPLERELEHVAHLLDLHRLRLTDPTLLSMEVAGNTSGISVPPMLLMPLVENMFKHGLTSAPMQVHVCTQNGQLTFTTRNRLKMGTGAKDSFGGIGLQNLRRRLELLYPNAFTFTTCLEEQDFIATLTLS</sequence>
<name>A0A3M9MZD3_9BACT</name>
<gene>
    <name evidence="3" type="ORF">EFB08_04300</name>
</gene>
<dbReference type="RefSeq" id="WP_123125704.1">
    <property type="nucleotide sequence ID" value="NZ_RJJD01000002.1"/>
</dbReference>
<evidence type="ECO:0000256" key="1">
    <source>
        <dbReference type="SAM" id="Phobius"/>
    </source>
</evidence>
<keyword evidence="3" id="KW-0808">Transferase</keyword>
<keyword evidence="3" id="KW-0418">Kinase</keyword>
<dbReference type="GO" id="GO:0016020">
    <property type="term" value="C:membrane"/>
    <property type="evidence" value="ECO:0007669"/>
    <property type="project" value="InterPro"/>
</dbReference>
<feature type="transmembrane region" description="Helical" evidence="1">
    <location>
        <begin position="7"/>
        <end position="26"/>
    </location>
</feature>
<comment type="caution">
    <text evidence="3">The sequence shown here is derived from an EMBL/GenBank/DDBJ whole genome shotgun (WGS) entry which is preliminary data.</text>
</comment>
<feature type="transmembrane region" description="Helical" evidence="1">
    <location>
        <begin position="69"/>
        <end position="86"/>
    </location>
</feature>
<dbReference type="InterPro" id="IPR050640">
    <property type="entry name" value="Bact_2-comp_sensor_kinase"/>
</dbReference>